<evidence type="ECO:0000313" key="5">
    <source>
        <dbReference type="EMBL" id="SCL84482.1"/>
    </source>
</evidence>
<sequence length="344" mass="39898">MVAKINGFLSLFKIFIFTLLIWITYFSNQPSILRSSRSKNDQFIIPFALKVTRVLSELSQSSTQSSVLNNQQVDIIQDKSDIPKENGSLKLFNALFNAAQSSQDKKDPYNIKTKLKAFKYGINIKKLIRKLEGFLHVDYVVNELKRDRSIKELIDELQAFNGLHDLIIVLKYSDDPELTKLLFTSNNLEKVLFVLNYFNNVYKNVNGECTSNNEQNKKNSISKKKYSILSFLFKIIDNIYDKIMINGSLKLYKAYKLGNWFNKVISTISFFYKMIIPAVMGVVLVTMLSYLKGIVYYIASVVIIILSLAYILDKTIKSYNYVLEKYQFIPLKLQIELEWYNSIN</sequence>
<dbReference type="EMBL" id="FMIE01000044">
    <property type="protein sequence ID" value="SCL81901.1"/>
    <property type="molecule type" value="Genomic_DNA"/>
</dbReference>
<dbReference type="VEuPathDB" id="PlasmoDB:PBANKA_1000300"/>
<feature type="transmembrane region" description="Helical" evidence="1">
    <location>
        <begin position="6"/>
        <end position="27"/>
    </location>
</feature>
<protein>
    <submittedName>
        <fullName evidence="2">Uncharacterized protein</fullName>
    </submittedName>
</protein>
<keyword evidence="1" id="KW-0472">Membrane</keyword>
<evidence type="ECO:0000313" key="2">
    <source>
        <dbReference type="EMBL" id="CXI48471.1"/>
    </source>
</evidence>
<evidence type="ECO:0000313" key="3">
    <source>
        <dbReference type="EMBL" id="SBW38364.1"/>
    </source>
</evidence>
<dbReference type="Proteomes" id="UP000219860">
    <property type="component" value="Unassembled WGS sequence"/>
</dbReference>
<evidence type="ECO:0000313" key="4">
    <source>
        <dbReference type="EMBL" id="SCL81901.1"/>
    </source>
</evidence>
<accession>A0A0Y9WYL1</accession>
<evidence type="ECO:0000313" key="6">
    <source>
        <dbReference type="EMBL" id="SCL86988.1"/>
    </source>
</evidence>
<dbReference type="OrthoDB" id="383722at2759"/>
<name>A0A0Y9WYL1_PLABE</name>
<dbReference type="Proteomes" id="UP000219974">
    <property type="component" value="Unassembled WGS sequence"/>
</dbReference>
<evidence type="ECO:0000313" key="9">
    <source>
        <dbReference type="Proteomes" id="UP000219974"/>
    </source>
</evidence>
<dbReference type="EMBL" id="FMII01000306">
    <property type="protein sequence ID" value="SCL86988.1"/>
    <property type="molecule type" value="Genomic_DNA"/>
</dbReference>
<evidence type="ECO:0000313" key="7">
    <source>
        <dbReference type="Proteomes" id="UP000069549"/>
    </source>
</evidence>
<evidence type="ECO:0000256" key="1">
    <source>
        <dbReference type="SAM" id="Phobius"/>
    </source>
</evidence>
<dbReference type="OMA" id="QIELEWY"/>
<evidence type="ECO:0000313" key="8">
    <source>
        <dbReference type="Proteomes" id="UP000219860"/>
    </source>
</evidence>
<feature type="transmembrane region" description="Helical" evidence="1">
    <location>
        <begin position="294"/>
        <end position="312"/>
    </location>
</feature>
<gene>
    <name evidence="2" type="ORF">PBK173_000224800</name>
    <name evidence="3" type="ORF">PBNK65E_000520300</name>
    <name evidence="4" type="ORF">PBNK65NY_000491000</name>
    <name evidence="6" type="ORF">PBSP11A_000520000</name>
    <name evidence="5" type="ORF">PBSP11RLL_000515100</name>
</gene>
<keyword evidence="1" id="KW-1133">Transmembrane helix</keyword>
<dbReference type="EMBL" id="LT160030">
    <property type="protein sequence ID" value="CXI48471.1"/>
    <property type="molecule type" value="Genomic_DNA"/>
</dbReference>
<dbReference type="EMBL" id="FMIH01000218">
    <property type="protein sequence ID" value="SCL84482.1"/>
    <property type="molecule type" value="Genomic_DNA"/>
</dbReference>
<dbReference type="Proteomes" id="UP000220214">
    <property type="component" value="Unassembled WGS sequence"/>
</dbReference>
<reference evidence="2 7" key="1">
    <citation type="submission" date="2016-02" db="EMBL/GenBank/DDBJ databases">
        <authorList>
            <consortium name="Pathogen Informatics"/>
        </authorList>
    </citation>
    <scope>NUCLEOTIDE SEQUENCE [LARGE SCALE GENOMIC DNA]</scope>
    <source>
        <strain evidence="2 7">K173</strain>
        <strain evidence="4">NK65 ny</strain>
        <strain evidence="3 10">NK65e</strain>
        <strain evidence="6 8">SP11 Antwerpcl1</strain>
        <strain evidence="5 9">SP11 RLL</strain>
    </source>
</reference>
<dbReference type="AlphaFoldDB" id="A0A0Y9WYL1"/>
<organism evidence="2 7">
    <name type="scientific">Plasmodium berghei</name>
    <dbReference type="NCBI Taxonomy" id="5821"/>
    <lineage>
        <taxon>Eukaryota</taxon>
        <taxon>Sar</taxon>
        <taxon>Alveolata</taxon>
        <taxon>Apicomplexa</taxon>
        <taxon>Aconoidasida</taxon>
        <taxon>Haemosporida</taxon>
        <taxon>Plasmodiidae</taxon>
        <taxon>Plasmodium</taxon>
        <taxon>Plasmodium (Vinckeia)</taxon>
    </lineage>
</organism>
<dbReference type="Proteomes" id="UP000516480">
    <property type="component" value="Unassembled WGS sequence"/>
</dbReference>
<dbReference type="EMBL" id="FLVA01000272">
    <property type="protein sequence ID" value="SBW38364.1"/>
    <property type="molecule type" value="Genomic_DNA"/>
</dbReference>
<keyword evidence="1" id="KW-0812">Transmembrane</keyword>
<evidence type="ECO:0000313" key="10">
    <source>
        <dbReference type="Proteomes" id="UP000220214"/>
    </source>
</evidence>
<feature type="transmembrane region" description="Helical" evidence="1">
    <location>
        <begin position="270"/>
        <end position="288"/>
    </location>
</feature>
<proteinExistence type="predicted"/>
<dbReference type="Proteomes" id="UP000069549">
    <property type="component" value="Chromosome 10"/>
</dbReference>